<accession>M1UNW4</accession>
<feature type="region of interest" description="Disordered" evidence="7">
    <location>
        <begin position="203"/>
        <end position="222"/>
    </location>
</feature>
<evidence type="ECO:0000256" key="4">
    <source>
        <dbReference type="ARBA" id="ARBA00022679"/>
    </source>
</evidence>
<dbReference type="InterPro" id="IPR007177">
    <property type="entry name" value="Tsr3_C"/>
</dbReference>
<sequence>MEPEQPEAVLSGEEQKASGDCDQIRLYMYDFGQCDVHRCTGRKLLRCGLLRTQRLNVPCHGVLLSPDATRVLSAADLPLVAKGGLAVIDCSWNQVEAPLLRRVRCRGPGQRRLLPSLQATNPVNYGRGARLTCAEALAAALYILGQKTAAIRVLAPFRWGDAFWSVNQTALDMYASCADAESLVAAEASWLAQLAQEHEQNKTQWDPFAGLDSSDSDEAEAC</sequence>
<evidence type="ECO:0000256" key="1">
    <source>
        <dbReference type="ARBA" id="ARBA00022490"/>
    </source>
</evidence>
<comment type="similarity">
    <text evidence="6">Belongs to the TDD superfamily. TSR3 family.</text>
</comment>
<keyword evidence="4 6" id="KW-0808">Transferase</keyword>
<dbReference type="OMA" id="DCSWESA"/>
<keyword evidence="1" id="KW-0963">Cytoplasm</keyword>
<evidence type="ECO:0000256" key="2">
    <source>
        <dbReference type="ARBA" id="ARBA00022517"/>
    </source>
</evidence>
<feature type="binding site" evidence="6">
    <location>
        <position position="88"/>
    </location>
    <ligand>
        <name>S-adenosyl-L-methionine</name>
        <dbReference type="ChEBI" id="CHEBI:59789"/>
    </ligand>
</feature>
<evidence type="ECO:0000259" key="8">
    <source>
        <dbReference type="Pfam" id="PF04034"/>
    </source>
</evidence>
<dbReference type="Proteomes" id="UP000007014">
    <property type="component" value="Chromosome 4"/>
</dbReference>
<comment type="catalytic activity">
    <reaction evidence="6">
        <text>an N(1)-methylpseudouridine in rRNA + S-adenosyl-L-methionine = N(1)-methyl-N(3)-[(3S)-3-amino-3-carboxypropyl]pseudouridine in rRNA + S-methyl-5'-thioadenosine + H(+)</text>
        <dbReference type="Rhea" id="RHEA:63296"/>
        <dbReference type="Rhea" id="RHEA-COMP:11634"/>
        <dbReference type="Rhea" id="RHEA-COMP:16310"/>
        <dbReference type="ChEBI" id="CHEBI:15378"/>
        <dbReference type="ChEBI" id="CHEBI:17509"/>
        <dbReference type="ChEBI" id="CHEBI:59789"/>
        <dbReference type="ChEBI" id="CHEBI:74890"/>
        <dbReference type="ChEBI" id="CHEBI:146234"/>
        <dbReference type="EC" id="2.5.1.157"/>
    </reaction>
</comment>
<dbReference type="HAMAP" id="MF_01116">
    <property type="entry name" value="TSR3"/>
    <property type="match status" value="1"/>
</dbReference>
<dbReference type="InterPro" id="IPR007209">
    <property type="entry name" value="RNaseL-inhib-like_metal-bd_dom"/>
</dbReference>
<name>M1UNW4_CYAM1</name>
<keyword evidence="5 6" id="KW-0949">S-adenosyl-L-methionine</keyword>
<evidence type="ECO:0000256" key="3">
    <source>
        <dbReference type="ARBA" id="ARBA00022552"/>
    </source>
</evidence>
<dbReference type="Gramene" id="CMD016CT">
    <property type="protein sequence ID" value="CMD016CT"/>
    <property type="gene ID" value="CMD016C"/>
</dbReference>
<gene>
    <name evidence="10" type="ORF">CYME_CMD016C</name>
</gene>
<dbReference type="EC" id="2.5.1.157" evidence="6"/>
<dbReference type="GO" id="GO:0030490">
    <property type="term" value="P:maturation of SSU-rRNA"/>
    <property type="evidence" value="ECO:0007669"/>
    <property type="project" value="TreeGrafter"/>
</dbReference>
<evidence type="ECO:0000313" key="11">
    <source>
        <dbReference type="Proteomes" id="UP000007014"/>
    </source>
</evidence>
<organism evidence="10 11">
    <name type="scientific">Cyanidioschyzon merolae (strain NIES-3377 / 10D)</name>
    <name type="common">Unicellular red alga</name>
    <dbReference type="NCBI Taxonomy" id="280699"/>
    <lineage>
        <taxon>Eukaryota</taxon>
        <taxon>Rhodophyta</taxon>
        <taxon>Bangiophyceae</taxon>
        <taxon>Cyanidiales</taxon>
        <taxon>Cyanidiaceae</taxon>
        <taxon>Cyanidioschyzon</taxon>
    </lineage>
</organism>
<dbReference type="Pfam" id="PF04034">
    <property type="entry name" value="Ribo_biogen_C"/>
    <property type="match status" value="1"/>
</dbReference>
<reference evidence="10 11" key="2">
    <citation type="journal article" date="2007" name="BMC Biol.">
        <title>A 100%-complete sequence reveals unusually simple genomic features in the hot-spring red alga Cyanidioschyzon merolae.</title>
        <authorList>
            <person name="Nozaki H."/>
            <person name="Takano H."/>
            <person name="Misumi O."/>
            <person name="Terasawa K."/>
            <person name="Matsuzaki M."/>
            <person name="Maruyama S."/>
            <person name="Nishida K."/>
            <person name="Yagisawa F."/>
            <person name="Yoshida Y."/>
            <person name="Fujiwara T."/>
            <person name="Takio S."/>
            <person name="Tamura K."/>
            <person name="Chung S.J."/>
            <person name="Nakamura S."/>
            <person name="Kuroiwa H."/>
            <person name="Tanaka K."/>
            <person name="Sato N."/>
            <person name="Kuroiwa T."/>
        </authorList>
    </citation>
    <scope>NUCLEOTIDE SEQUENCE [LARGE SCALE GENOMIC DNA]</scope>
    <source>
        <strain evidence="10 11">10D</strain>
    </source>
</reference>
<reference evidence="10 11" key="1">
    <citation type="journal article" date="2004" name="Nature">
        <title>Genome sequence of the ultrasmall unicellular red alga Cyanidioschyzon merolae 10D.</title>
        <authorList>
            <person name="Matsuzaki M."/>
            <person name="Misumi O."/>
            <person name="Shin-i T."/>
            <person name="Maruyama S."/>
            <person name="Takahara M."/>
            <person name="Miyagishima S."/>
            <person name="Mori T."/>
            <person name="Nishida K."/>
            <person name="Yagisawa F."/>
            <person name="Nishida K."/>
            <person name="Yoshida Y."/>
            <person name="Nishimura Y."/>
            <person name="Nakao S."/>
            <person name="Kobayashi T."/>
            <person name="Momoyama Y."/>
            <person name="Higashiyama T."/>
            <person name="Minoda A."/>
            <person name="Sano M."/>
            <person name="Nomoto H."/>
            <person name="Oishi K."/>
            <person name="Hayashi H."/>
            <person name="Ohta F."/>
            <person name="Nishizaka S."/>
            <person name="Haga S."/>
            <person name="Miura S."/>
            <person name="Morishita T."/>
            <person name="Kabeya Y."/>
            <person name="Terasawa K."/>
            <person name="Suzuki Y."/>
            <person name="Ishii Y."/>
            <person name="Asakawa S."/>
            <person name="Takano H."/>
            <person name="Ohta N."/>
            <person name="Kuroiwa H."/>
            <person name="Tanaka K."/>
            <person name="Shimizu N."/>
            <person name="Sugano S."/>
            <person name="Sato N."/>
            <person name="Nozaki H."/>
            <person name="Ogasawara N."/>
            <person name="Kohara Y."/>
            <person name="Kuroiwa T."/>
        </authorList>
    </citation>
    <scope>NUCLEOTIDE SEQUENCE [LARGE SCALE GENOMIC DNA]</scope>
    <source>
        <strain evidence="10 11">10D</strain>
    </source>
</reference>
<comment type="caution">
    <text evidence="6">Lacks conserved residue(s) required for the propagation of feature annotation.</text>
</comment>
<evidence type="ECO:0000259" key="9">
    <source>
        <dbReference type="Pfam" id="PF04068"/>
    </source>
</evidence>
<evidence type="ECO:0000313" key="10">
    <source>
        <dbReference type="EMBL" id="BAM79111.1"/>
    </source>
</evidence>
<evidence type="ECO:0000256" key="5">
    <source>
        <dbReference type="ARBA" id="ARBA00022691"/>
    </source>
</evidence>
<comment type="function">
    <text evidence="6">Aminocarboxypropyltransferase that catalyzes the aminocarboxypropyl transfer on pseudouridine in 18S rRNA. It constitutes the last step in biosynthesis of the hypermodified N1-methyl-N3-(3-amino-3-carboxypropyl) pseudouridine (m1acp3-Psi).</text>
</comment>
<dbReference type="GeneID" id="16992570"/>
<feature type="domain" description="16S/18S rRNA aminocarboxypropyltransferase Tsr3 C-terminal" evidence="8">
    <location>
        <begin position="62"/>
        <end position="191"/>
    </location>
</feature>
<dbReference type="PANTHER" id="PTHR20426">
    <property type="entry name" value="RIBOSOME BIOGENESIS PROTEIN TSR3 HOMOLOG"/>
    <property type="match status" value="1"/>
</dbReference>
<dbReference type="OrthoDB" id="10262062at2759"/>
<dbReference type="KEGG" id="cme:CYME_CMD016C"/>
<dbReference type="InterPro" id="IPR022968">
    <property type="entry name" value="Tsr3-like"/>
</dbReference>
<dbReference type="PANTHER" id="PTHR20426:SF0">
    <property type="entry name" value="18S RRNA AMINOCARBOXYPROPYLTRANSFERASE"/>
    <property type="match status" value="1"/>
</dbReference>
<dbReference type="GO" id="GO:0106388">
    <property type="term" value="F:rRNA small subunit aminocarboxypropyltransferase activity"/>
    <property type="evidence" value="ECO:0007669"/>
    <property type="project" value="UniProtKB-EC"/>
</dbReference>
<keyword evidence="3 6" id="KW-0698">rRNA processing</keyword>
<dbReference type="eggNOG" id="KOG3154">
    <property type="taxonomic scope" value="Eukaryota"/>
</dbReference>
<dbReference type="AlphaFoldDB" id="M1UNW4"/>
<feature type="binding site" evidence="6">
    <location>
        <position position="40"/>
    </location>
    <ligand>
        <name>S-adenosyl-L-methionine</name>
        <dbReference type="ChEBI" id="CHEBI:59789"/>
    </ligand>
</feature>
<evidence type="ECO:0000256" key="7">
    <source>
        <dbReference type="SAM" id="MobiDB-lite"/>
    </source>
</evidence>
<feature type="binding site" evidence="6">
    <location>
        <position position="114"/>
    </location>
    <ligand>
        <name>S-adenosyl-L-methionine</name>
        <dbReference type="ChEBI" id="CHEBI:59789"/>
    </ligand>
</feature>
<dbReference type="STRING" id="280699.M1UNW4"/>
<keyword evidence="11" id="KW-1185">Reference proteome</keyword>
<feature type="domain" description="RNase L inhibitor RLI-like possible metal-binding" evidence="9">
    <location>
        <begin position="25"/>
        <end position="53"/>
    </location>
</feature>
<keyword evidence="2 6" id="KW-0690">Ribosome biogenesis</keyword>
<protein>
    <recommendedName>
        <fullName evidence="6">18S rRNA aminocarboxypropyltransferase</fullName>
        <ecNumber evidence="6">2.5.1.157</ecNumber>
    </recommendedName>
</protein>
<dbReference type="HOGENOM" id="CLU_035060_4_1_1"/>
<dbReference type="EMBL" id="AP006486">
    <property type="protein sequence ID" value="BAM79111.1"/>
    <property type="molecule type" value="Genomic_DNA"/>
</dbReference>
<dbReference type="GO" id="GO:0000455">
    <property type="term" value="P:enzyme-directed rRNA pseudouridine synthesis"/>
    <property type="evidence" value="ECO:0007669"/>
    <property type="project" value="UniProtKB-UniRule"/>
</dbReference>
<proteinExistence type="inferred from homology"/>
<dbReference type="RefSeq" id="XP_005535397.1">
    <property type="nucleotide sequence ID" value="XM_005535340.1"/>
</dbReference>
<evidence type="ECO:0000256" key="6">
    <source>
        <dbReference type="HAMAP-Rule" id="MF_03146"/>
    </source>
</evidence>
<dbReference type="Pfam" id="PF04068">
    <property type="entry name" value="Fer4_RLI"/>
    <property type="match status" value="1"/>
</dbReference>
<dbReference type="GO" id="GO:1904047">
    <property type="term" value="F:S-adenosyl-L-methionine binding"/>
    <property type="evidence" value="ECO:0007669"/>
    <property type="project" value="UniProtKB-UniRule"/>
</dbReference>